<comment type="pathway">
    <text evidence="1 7">Cofactor biosynthesis; adenosylcobalamin biosynthesis.</text>
</comment>
<dbReference type="AlphaFoldDB" id="M2T8M8"/>
<dbReference type="Pfam" id="PF07685">
    <property type="entry name" value="GATase_3"/>
    <property type="match status" value="1"/>
</dbReference>
<organism evidence="10 11">
    <name type="scientific">Pacificimonas flava</name>
    <dbReference type="NCBI Taxonomy" id="1234595"/>
    <lineage>
        <taxon>Bacteria</taxon>
        <taxon>Pseudomonadati</taxon>
        <taxon>Pseudomonadota</taxon>
        <taxon>Alphaproteobacteria</taxon>
        <taxon>Sphingomonadales</taxon>
        <taxon>Sphingosinicellaceae</taxon>
        <taxon>Pacificimonas</taxon>
    </lineage>
</organism>
<dbReference type="SUPFAM" id="SSF52317">
    <property type="entry name" value="Class I glutamine amidotransferase-like"/>
    <property type="match status" value="1"/>
</dbReference>
<gene>
    <name evidence="7" type="primary">cobQ</name>
    <name evidence="10" type="ORF">C725_1879</name>
</gene>
<name>M2T8M8_9SPHN</name>
<dbReference type="OrthoDB" id="9808302at2"/>
<dbReference type="PROSITE" id="PS51274">
    <property type="entry name" value="GATASE_COBBQ"/>
    <property type="match status" value="1"/>
</dbReference>
<keyword evidence="4 7" id="KW-0169">Cobalamin biosynthesis</keyword>
<evidence type="ECO:0000313" key="11">
    <source>
        <dbReference type="Proteomes" id="UP000011717"/>
    </source>
</evidence>
<dbReference type="UniPathway" id="UPA00148"/>
<evidence type="ECO:0000313" key="10">
    <source>
        <dbReference type="EMBL" id="EMD82839.1"/>
    </source>
</evidence>
<keyword evidence="5 7" id="KW-0315">Glutamine amidotransferase</keyword>
<dbReference type="InterPro" id="IPR029062">
    <property type="entry name" value="Class_I_gatase-like"/>
</dbReference>
<dbReference type="NCBIfam" id="TIGR00313">
    <property type="entry name" value="cobQ"/>
    <property type="match status" value="1"/>
</dbReference>
<dbReference type="InterPro" id="IPR047045">
    <property type="entry name" value="CobQ_N"/>
</dbReference>
<dbReference type="NCBIfam" id="NF001989">
    <property type="entry name" value="PRK00784.1"/>
    <property type="match status" value="1"/>
</dbReference>
<dbReference type="InterPro" id="IPR002586">
    <property type="entry name" value="CobQ/CobB/MinD/ParA_Nub-bd_dom"/>
</dbReference>
<dbReference type="GO" id="GO:0003824">
    <property type="term" value="F:catalytic activity"/>
    <property type="evidence" value="ECO:0007669"/>
    <property type="project" value="InterPro"/>
</dbReference>
<feature type="domain" description="CobB/CobQ-like glutamine amidotransferase" evidence="9">
    <location>
        <begin position="248"/>
        <end position="435"/>
    </location>
</feature>
<comment type="similarity">
    <text evidence="2 7">Belongs to the CobB/CobQ family. CobQ subfamily.</text>
</comment>
<dbReference type="Gene3D" id="3.40.50.300">
    <property type="entry name" value="P-loop containing nucleotide triphosphate hydrolases"/>
    <property type="match status" value="1"/>
</dbReference>
<evidence type="ECO:0000256" key="7">
    <source>
        <dbReference type="HAMAP-Rule" id="MF_00028"/>
    </source>
</evidence>
<dbReference type="InterPro" id="IPR004459">
    <property type="entry name" value="CobQ_synth"/>
</dbReference>
<evidence type="ECO:0000256" key="3">
    <source>
        <dbReference type="ARBA" id="ARBA00019833"/>
    </source>
</evidence>
<dbReference type="Pfam" id="PF01656">
    <property type="entry name" value="CbiA"/>
    <property type="match status" value="1"/>
</dbReference>
<proteinExistence type="inferred from homology"/>
<dbReference type="HAMAP" id="MF_00028">
    <property type="entry name" value="CobQ"/>
    <property type="match status" value="1"/>
</dbReference>
<feature type="active site" description="Nucleophile" evidence="7">
    <location>
        <position position="327"/>
    </location>
</feature>
<evidence type="ECO:0000256" key="2">
    <source>
        <dbReference type="ARBA" id="ARBA00006205"/>
    </source>
</evidence>
<dbReference type="EMBL" id="AMRV01000005">
    <property type="protein sequence ID" value="EMD82839.1"/>
    <property type="molecule type" value="Genomic_DNA"/>
</dbReference>
<comment type="function">
    <text evidence="6 7">Catalyzes amidations at positions B, D, E, and G on adenosylcobyrinic A,C-diamide. NH(2) groups are provided by glutamine, and one molecule of ATP is hydrogenolyzed for each amidation.</text>
</comment>
<dbReference type="PANTHER" id="PTHR21343:SF1">
    <property type="entry name" value="COBYRIC ACID SYNTHASE"/>
    <property type="match status" value="1"/>
</dbReference>
<dbReference type="GO" id="GO:0015420">
    <property type="term" value="F:ABC-type vitamin B12 transporter activity"/>
    <property type="evidence" value="ECO:0007669"/>
    <property type="project" value="UniProtKB-UniRule"/>
</dbReference>
<dbReference type="InterPro" id="IPR033949">
    <property type="entry name" value="CobQ_GATase1"/>
</dbReference>
<dbReference type="CDD" id="cd01750">
    <property type="entry name" value="GATase1_CobQ"/>
    <property type="match status" value="1"/>
</dbReference>
<comment type="caution">
    <text evidence="10">The sequence shown here is derived from an EMBL/GenBank/DDBJ whole genome shotgun (WGS) entry which is preliminary data.</text>
</comment>
<evidence type="ECO:0000256" key="4">
    <source>
        <dbReference type="ARBA" id="ARBA00022573"/>
    </source>
</evidence>
<dbReference type="InterPro" id="IPR027417">
    <property type="entry name" value="P-loop_NTPase"/>
</dbReference>
<feature type="domain" description="CobQ/CobB/MinD/ParA nucleotide binding" evidence="8">
    <location>
        <begin position="2"/>
        <end position="232"/>
    </location>
</feature>
<dbReference type="RefSeq" id="WP_008602195.1">
    <property type="nucleotide sequence ID" value="NZ_AMRV01000005.1"/>
</dbReference>
<dbReference type="Proteomes" id="UP000011717">
    <property type="component" value="Unassembled WGS sequence"/>
</dbReference>
<dbReference type="PANTHER" id="PTHR21343">
    <property type="entry name" value="DETHIOBIOTIN SYNTHETASE"/>
    <property type="match status" value="1"/>
</dbReference>
<dbReference type="CDD" id="cd05389">
    <property type="entry name" value="CobQ_N"/>
    <property type="match status" value="1"/>
</dbReference>
<evidence type="ECO:0000259" key="9">
    <source>
        <dbReference type="Pfam" id="PF07685"/>
    </source>
</evidence>
<feature type="active site" evidence="7">
    <location>
        <position position="428"/>
    </location>
</feature>
<evidence type="ECO:0000256" key="5">
    <source>
        <dbReference type="ARBA" id="ARBA00022962"/>
    </source>
</evidence>
<evidence type="ECO:0000259" key="8">
    <source>
        <dbReference type="Pfam" id="PF01656"/>
    </source>
</evidence>
<evidence type="ECO:0000256" key="1">
    <source>
        <dbReference type="ARBA" id="ARBA00004953"/>
    </source>
</evidence>
<evidence type="ECO:0000256" key="6">
    <source>
        <dbReference type="ARBA" id="ARBA00025166"/>
    </source>
</evidence>
<sequence length="486" mass="51172">MLQGTGSDVGKSLMVAGLCRLARRRGVSVAPFKPQNMSNNAAACPGGGEIGRAQALQARAAGIPPTVEMNPVLLKPESDRRAQLVLHGRARGRDEAAAYMARRGTLLPEVLRAFRALSERHDLILVEGAGSPAEVNLRQGDIANMGFAQAAGVPVCLVADIDRGGVIASLVGTQAVLEAEDASRIAGFLINRFRGDPALFDAGVRTIEHRTGWRCFGVVPWLGSAARLPAEDAVVLERRPAPDDRLHVAVPLLSRISNFDDLDPLRAEPGVRVDFVPPGRPLPRSADAIILCGTKSTVGDLAMLTAEGWHHDIHAHVLAGGHLLGLCGGFQMMGGSVRDPTGSDGSVSSAIGLGLFDMETEMLPKKIVRSVQGRTEGMPGAGARVAGYEIHTGRSHGPALSAPLLRFDDGRLDGSVAAGGRILGTYMHGLFASDAFRRQWLESIRSGTASAADYEQSVEQALDDLADGMEAALDIDALLALAASVR</sequence>
<dbReference type="Gene3D" id="3.40.50.880">
    <property type="match status" value="1"/>
</dbReference>
<reference evidence="10 11" key="1">
    <citation type="journal article" date="2013" name="Genome Announc.">
        <title>Draft Genome Sequence of Strain JLT2015T, Belonging to the Family Sphingomonadaceae of the Alphaproteobacteria.</title>
        <authorList>
            <person name="Tang K."/>
            <person name="Liu K."/>
            <person name="Li S."/>
            <person name="Jiao N."/>
        </authorList>
    </citation>
    <scope>NUCLEOTIDE SEQUENCE [LARGE SCALE GENOMIC DNA]</scope>
    <source>
        <strain evidence="10 11">JLT2015</strain>
    </source>
</reference>
<dbReference type="GO" id="GO:0009236">
    <property type="term" value="P:cobalamin biosynthetic process"/>
    <property type="evidence" value="ECO:0007669"/>
    <property type="project" value="UniProtKB-UniRule"/>
</dbReference>
<dbReference type="PATRIC" id="fig|1234595.3.peg.1882"/>
<protein>
    <recommendedName>
        <fullName evidence="3 7">Cobyric acid synthase</fullName>
    </recommendedName>
</protein>
<dbReference type="InterPro" id="IPR011698">
    <property type="entry name" value="GATase_3"/>
</dbReference>
<dbReference type="SUPFAM" id="SSF52540">
    <property type="entry name" value="P-loop containing nucleoside triphosphate hydrolases"/>
    <property type="match status" value="1"/>
</dbReference>
<accession>M2T8M8</accession>
<keyword evidence="11" id="KW-1185">Reference proteome</keyword>